<evidence type="ECO:0000313" key="2">
    <source>
        <dbReference type="EMBL" id="WVZ82350.1"/>
    </source>
</evidence>
<dbReference type="EMBL" id="CP144750">
    <property type="protein sequence ID" value="WVZ82350.1"/>
    <property type="molecule type" value="Genomic_DNA"/>
</dbReference>
<dbReference type="PANTHER" id="PTHR33110:SF36">
    <property type="entry name" value="OS06G0148600 PROTEIN"/>
    <property type="match status" value="1"/>
</dbReference>
<dbReference type="AlphaFoldDB" id="A0AAQ3TYW8"/>
<dbReference type="InterPro" id="IPR036047">
    <property type="entry name" value="F-box-like_dom_sf"/>
</dbReference>
<evidence type="ECO:0000259" key="1">
    <source>
        <dbReference type="Pfam" id="PF03478"/>
    </source>
</evidence>
<feature type="domain" description="KIB1-4 beta-propeller" evidence="1">
    <location>
        <begin position="68"/>
        <end position="371"/>
    </location>
</feature>
<keyword evidence="3" id="KW-1185">Reference proteome</keyword>
<dbReference type="Pfam" id="PF03478">
    <property type="entry name" value="Beta-prop_KIB1-4"/>
    <property type="match status" value="1"/>
</dbReference>
<evidence type="ECO:0000313" key="3">
    <source>
        <dbReference type="Proteomes" id="UP001341281"/>
    </source>
</evidence>
<proteinExistence type="predicted"/>
<dbReference type="InterPro" id="IPR005174">
    <property type="entry name" value="KIB1-4_b-propeller"/>
</dbReference>
<name>A0AAQ3TYW8_PASNO</name>
<protein>
    <recommendedName>
        <fullName evidence="1">KIB1-4 beta-propeller domain-containing protein</fullName>
    </recommendedName>
</protein>
<gene>
    <name evidence="2" type="ORF">U9M48_029618</name>
</gene>
<sequence>MMAARRRHCSSWSDFLPEHLNLVLRRLPSLTDRVRLRAVCRPWRDHARLEEQPLPPPLPWLVLLDGTFLTFPDAQVHRLPLPGDTHRCHGSVGNWLFIEHARGRCSLTNPFSKAAVPVQLPSVYNMWHRHEKMDAATAYPKAFPVYLKLVPLSSSPPSPHSLFAVLTVDSSDGTNVCIICRPKMTMASSSTFRVPKPSDHEGKKPFLLDVAFFDGKLYALSHRKLFVVIDNIDDSTANYYKSGGSPETLVIPPMKCIVGLDSIKHDPRTAACLSAFANKGYECGFWGYLVESSGRLLYFEVEDADLTTNNTARGQWKRVSSVGGQALFVGKHSKSLPASECGAQEDCIYFMGDYDRGGLDADPFHDCGVFNMRNGMITPLLPQTAMAVWAQGDAGRPAWFFPADEA</sequence>
<dbReference type="PANTHER" id="PTHR33110">
    <property type="entry name" value="F-BOX/KELCH-REPEAT PROTEIN-RELATED"/>
    <property type="match status" value="1"/>
</dbReference>
<accession>A0AAQ3TYW8</accession>
<dbReference type="SUPFAM" id="SSF81383">
    <property type="entry name" value="F-box domain"/>
    <property type="match status" value="1"/>
</dbReference>
<reference evidence="2 3" key="1">
    <citation type="submission" date="2024-02" db="EMBL/GenBank/DDBJ databases">
        <title>High-quality chromosome-scale genome assembly of Pensacola bahiagrass (Paspalum notatum Flugge var. saurae).</title>
        <authorList>
            <person name="Vega J.M."/>
            <person name="Podio M."/>
            <person name="Orjuela J."/>
            <person name="Siena L.A."/>
            <person name="Pessino S.C."/>
            <person name="Combes M.C."/>
            <person name="Mariac C."/>
            <person name="Albertini E."/>
            <person name="Pupilli F."/>
            <person name="Ortiz J.P.A."/>
            <person name="Leblanc O."/>
        </authorList>
    </citation>
    <scope>NUCLEOTIDE SEQUENCE [LARGE SCALE GENOMIC DNA]</scope>
    <source>
        <strain evidence="2">R1</strain>
        <tissue evidence="2">Leaf</tissue>
    </source>
</reference>
<organism evidence="2 3">
    <name type="scientific">Paspalum notatum var. saurae</name>
    <dbReference type="NCBI Taxonomy" id="547442"/>
    <lineage>
        <taxon>Eukaryota</taxon>
        <taxon>Viridiplantae</taxon>
        <taxon>Streptophyta</taxon>
        <taxon>Embryophyta</taxon>
        <taxon>Tracheophyta</taxon>
        <taxon>Spermatophyta</taxon>
        <taxon>Magnoliopsida</taxon>
        <taxon>Liliopsida</taxon>
        <taxon>Poales</taxon>
        <taxon>Poaceae</taxon>
        <taxon>PACMAD clade</taxon>
        <taxon>Panicoideae</taxon>
        <taxon>Andropogonodae</taxon>
        <taxon>Paspaleae</taxon>
        <taxon>Paspalinae</taxon>
        <taxon>Paspalum</taxon>
    </lineage>
</organism>
<dbReference type="Proteomes" id="UP001341281">
    <property type="component" value="Chromosome 06"/>
</dbReference>